<evidence type="ECO:0000313" key="3">
    <source>
        <dbReference type="Proteomes" id="UP000026961"/>
    </source>
</evidence>
<proteinExistence type="predicted"/>
<dbReference type="AlphaFoldDB" id="A0A0D9ZI41"/>
<feature type="region of interest" description="Disordered" evidence="1">
    <location>
        <begin position="61"/>
        <end position="82"/>
    </location>
</feature>
<dbReference type="EnsemblPlants" id="OGLUM04G05190.1">
    <property type="protein sequence ID" value="OGLUM04G05190.1"/>
    <property type="gene ID" value="OGLUM04G05190"/>
</dbReference>
<reference evidence="2" key="2">
    <citation type="submission" date="2018-05" db="EMBL/GenBank/DDBJ databases">
        <title>OgluRS3 (Oryza glumaepatula Reference Sequence Version 3).</title>
        <authorList>
            <person name="Zhang J."/>
            <person name="Kudrna D."/>
            <person name="Lee S."/>
            <person name="Talag J."/>
            <person name="Welchert J."/>
            <person name="Wing R.A."/>
        </authorList>
    </citation>
    <scope>NUCLEOTIDE SEQUENCE [LARGE SCALE GENOMIC DNA]</scope>
</reference>
<dbReference type="HOGENOM" id="CLU_2562062_0_0_1"/>
<accession>A0A0D9ZI41</accession>
<sequence>MEVEGIVKLRPLYASRRGVPGAALRLWVWVLLGFTTNGLTSGPGEEGEEGRRLFDGWKTATPAAGGVPGCDAPREGTSRTGE</sequence>
<feature type="compositionally biased region" description="Basic and acidic residues" evidence="1">
    <location>
        <begin position="72"/>
        <end position="82"/>
    </location>
</feature>
<evidence type="ECO:0000256" key="1">
    <source>
        <dbReference type="SAM" id="MobiDB-lite"/>
    </source>
</evidence>
<organism evidence="2">
    <name type="scientific">Oryza glumipatula</name>
    <dbReference type="NCBI Taxonomy" id="40148"/>
    <lineage>
        <taxon>Eukaryota</taxon>
        <taxon>Viridiplantae</taxon>
        <taxon>Streptophyta</taxon>
        <taxon>Embryophyta</taxon>
        <taxon>Tracheophyta</taxon>
        <taxon>Spermatophyta</taxon>
        <taxon>Magnoliopsida</taxon>
        <taxon>Liliopsida</taxon>
        <taxon>Poales</taxon>
        <taxon>Poaceae</taxon>
        <taxon>BOP clade</taxon>
        <taxon>Oryzoideae</taxon>
        <taxon>Oryzeae</taxon>
        <taxon>Oryzinae</taxon>
        <taxon>Oryza</taxon>
    </lineage>
</organism>
<reference evidence="2" key="1">
    <citation type="submission" date="2015-04" db="UniProtKB">
        <authorList>
            <consortium name="EnsemblPlants"/>
        </authorList>
    </citation>
    <scope>IDENTIFICATION</scope>
</reference>
<dbReference type="Gramene" id="OGLUM04G05190.1">
    <property type="protein sequence ID" value="OGLUM04G05190.1"/>
    <property type="gene ID" value="OGLUM04G05190"/>
</dbReference>
<dbReference type="Proteomes" id="UP000026961">
    <property type="component" value="Chromosome 4"/>
</dbReference>
<name>A0A0D9ZI41_9ORYZ</name>
<evidence type="ECO:0000313" key="2">
    <source>
        <dbReference type="EnsemblPlants" id="OGLUM04G05190.1"/>
    </source>
</evidence>
<keyword evidence="3" id="KW-1185">Reference proteome</keyword>
<protein>
    <submittedName>
        <fullName evidence="2">Uncharacterized protein</fullName>
    </submittedName>
</protein>